<evidence type="ECO:0000313" key="3">
    <source>
        <dbReference type="EMBL" id="EEC51882.1"/>
    </source>
</evidence>
<dbReference type="RefSeq" id="XP_002177419.1">
    <property type="nucleotide sequence ID" value="XM_002177383.1"/>
</dbReference>
<dbReference type="EMBL" id="CM000605">
    <property type="protein sequence ID" value="EEC51882.1"/>
    <property type="molecule type" value="Genomic_DNA"/>
</dbReference>
<feature type="compositionally biased region" description="Polar residues" evidence="1">
    <location>
        <begin position="151"/>
        <end position="182"/>
    </location>
</feature>
<dbReference type="AlphaFoldDB" id="B7FQK4"/>
<dbReference type="KEGG" id="pti:PHATRDRAFT_43085"/>
<reference evidence="4" key="2">
    <citation type="submission" date="2008-08" db="EMBL/GenBank/DDBJ databases">
        <authorList>
            <consortium name="Diatom Consortium"/>
            <person name="Grigoriev I."/>
            <person name="Grimwood J."/>
            <person name="Kuo A."/>
            <person name="Otillar R.P."/>
            <person name="Salamov A."/>
            <person name="Detter J.C."/>
            <person name="Lindquist E."/>
            <person name="Shapiro H."/>
            <person name="Lucas S."/>
            <person name="Glavina del Rio T."/>
            <person name="Pitluck S."/>
            <person name="Rokhsar D."/>
            <person name="Bowler C."/>
        </authorList>
    </citation>
    <scope>GENOME REANNOTATION</scope>
    <source>
        <strain evidence="4">CCAP 1055/1</strain>
    </source>
</reference>
<evidence type="ECO:0000256" key="1">
    <source>
        <dbReference type="SAM" id="MobiDB-lite"/>
    </source>
</evidence>
<dbReference type="PaxDb" id="2850-Phatr43085"/>
<keyword evidence="2" id="KW-1133">Transmembrane helix</keyword>
<feature type="compositionally biased region" description="Low complexity" evidence="1">
    <location>
        <begin position="110"/>
        <end position="122"/>
    </location>
</feature>
<feature type="compositionally biased region" description="Polar residues" evidence="1">
    <location>
        <begin position="202"/>
        <end position="211"/>
    </location>
</feature>
<protein>
    <submittedName>
        <fullName evidence="3">Uncharacterized protein</fullName>
    </submittedName>
</protein>
<organism evidence="3 4">
    <name type="scientific">Phaeodactylum tricornutum (strain CCAP 1055/1)</name>
    <dbReference type="NCBI Taxonomy" id="556484"/>
    <lineage>
        <taxon>Eukaryota</taxon>
        <taxon>Sar</taxon>
        <taxon>Stramenopiles</taxon>
        <taxon>Ochrophyta</taxon>
        <taxon>Bacillariophyta</taxon>
        <taxon>Bacillariophyceae</taxon>
        <taxon>Bacillariophycidae</taxon>
        <taxon>Naviculales</taxon>
        <taxon>Phaeodactylaceae</taxon>
        <taxon>Phaeodactylum</taxon>
    </lineage>
</organism>
<feature type="region of interest" description="Disordered" evidence="1">
    <location>
        <begin position="294"/>
        <end position="325"/>
    </location>
</feature>
<feature type="transmembrane region" description="Helical" evidence="2">
    <location>
        <begin position="653"/>
        <end position="672"/>
    </location>
</feature>
<feature type="region of interest" description="Disordered" evidence="1">
    <location>
        <begin position="82"/>
        <end position="211"/>
    </location>
</feature>
<dbReference type="OrthoDB" id="46743at2759"/>
<keyword evidence="2" id="KW-0472">Membrane</keyword>
<name>B7FQK4_PHATC</name>
<feature type="region of interest" description="Disordered" evidence="1">
    <location>
        <begin position="341"/>
        <end position="369"/>
    </location>
</feature>
<dbReference type="InParanoid" id="B7FQK4"/>
<feature type="compositionally biased region" description="Acidic residues" evidence="1">
    <location>
        <begin position="93"/>
        <end position="109"/>
    </location>
</feature>
<feature type="compositionally biased region" description="Polar residues" evidence="1">
    <location>
        <begin position="296"/>
        <end position="310"/>
    </location>
</feature>
<keyword evidence="4" id="KW-1185">Reference proteome</keyword>
<dbReference type="GeneID" id="7196717"/>
<feature type="region of interest" description="Disordered" evidence="1">
    <location>
        <begin position="552"/>
        <end position="577"/>
    </location>
</feature>
<gene>
    <name evidence="3" type="ORF">PHATRDRAFT_43085</name>
</gene>
<feature type="compositionally biased region" description="Low complexity" evidence="1">
    <location>
        <begin position="564"/>
        <end position="577"/>
    </location>
</feature>
<reference evidence="3 4" key="1">
    <citation type="journal article" date="2008" name="Nature">
        <title>The Phaeodactylum genome reveals the evolutionary history of diatom genomes.</title>
        <authorList>
            <person name="Bowler C."/>
            <person name="Allen A.E."/>
            <person name="Badger J.H."/>
            <person name="Grimwood J."/>
            <person name="Jabbari K."/>
            <person name="Kuo A."/>
            <person name="Maheswari U."/>
            <person name="Martens C."/>
            <person name="Maumus F."/>
            <person name="Otillar R.P."/>
            <person name="Rayko E."/>
            <person name="Salamov A."/>
            <person name="Vandepoele K."/>
            <person name="Beszteri B."/>
            <person name="Gruber A."/>
            <person name="Heijde M."/>
            <person name="Katinka M."/>
            <person name="Mock T."/>
            <person name="Valentin K."/>
            <person name="Verret F."/>
            <person name="Berges J.A."/>
            <person name="Brownlee C."/>
            <person name="Cadoret J.P."/>
            <person name="Chiovitti A."/>
            <person name="Choi C.J."/>
            <person name="Coesel S."/>
            <person name="De Martino A."/>
            <person name="Detter J.C."/>
            <person name="Durkin C."/>
            <person name="Falciatore A."/>
            <person name="Fournet J."/>
            <person name="Haruta M."/>
            <person name="Huysman M.J."/>
            <person name="Jenkins B.D."/>
            <person name="Jiroutova K."/>
            <person name="Jorgensen R.E."/>
            <person name="Joubert Y."/>
            <person name="Kaplan A."/>
            <person name="Kroger N."/>
            <person name="Kroth P.G."/>
            <person name="La Roche J."/>
            <person name="Lindquist E."/>
            <person name="Lommer M."/>
            <person name="Martin-Jezequel V."/>
            <person name="Lopez P.J."/>
            <person name="Lucas S."/>
            <person name="Mangogna M."/>
            <person name="McGinnis K."/>
            <person name="Medlin L.K."/>
            <person name="Montsant A."/>
            <person name="Oudot-Le Secq M.P."/>
            <person name="Napoli C."/>
            <person name="Obornik M."/>
            <person name="Parker M.S."/>
            <person name="Petit J.L."/>
            <person name="Porcel B.M."/>
            <person name="Poulsen N."/>
            <person name="Robison M."/>
            <person name="Rychlewski L."/>
            <person name="Rynearson T.A."/>
            <person name="Schmutz J."/>
            <person name="Shapiro H."/>
            <person name="Siaut M."/>
            <person name="Stanley M."/>
            <person name="Sussman M.R."/>
            <person name="Taylor A.R."/>
            <person name="Vardi A."/>
            <person name="von Dassow P."/>
            <person name="Vyverman W."/>
            <person name="Willis A."/>
            <person name="Wyrwicz L.S."/>
            <person name="Rokhsar D.S."/>
            <person name="Weissenbach J."/>
            <person name="Armbrust E.V."/>
            <person name="Green B.R."/>
            <person name="Van de Peer Y."/>
            <person name="Grigoriev I.V."/>
        </authorList>
    </citation>
    <scope>NUCLEOTIDE SEQUENCE [LARGE SCALE GENOMIC DNA]</scope>
    <source>
        <strain evidence="3 4">CCAP 1055/1</strain>
    </source>
</reference>
<feature type="region of interest" description="Disordered" evidence="1">
    <location>
        <begin position="486"/>
        <end position="512"/>
    </location>
</feature>
<dbReference type="HOGENOM" id="CLU_294492_0_0_1"/>
<feature type="compositionally biased region" description="Basic residues" evidence="1">
    <location>
        <begin position="135"/>
        <end position="145"/>
    </location>
</feature>
<dbReference type="Proteomes" id="UP000000759">
    <property type="component" value="Chromosome 1"/>
</dbReference>
<evidence type="ECO:0000313" key="4">
    <source>
        <dbReference type="Proteomes" id="UP000000759"/>
    </source>
</evidence>
<dbReference type="eggNOG" id="ENOG502SAQY">
    <property type="taxonomic scope" value="Eukaryota"/>
</dbReference>
<accession>B7FQK4</accession>
<proteinExistence type="predicted"/>
<keyword evidence="2" id="KW-0812">Transmembrane</keyword>
<evidence type="ECO:0000256" key="2">
    <source>
        <dbReference type="SAM" id="Phobius"/>
    </source>
</evidence>
<sequence>MRKRRLPRSSPNGRILPSSRTSHWMHRHRVFCEWVLFTVLCFSPAGTTAGVAASTDSFPALLPPLTAGATAANFPPHPSSPWYDVNMGTSSDSDGDNELESSSDFEEVELGASSLSGLSNSATTDTRFGTNRNNHSNRPRSHPHPRKDLEQSSTESFEHGNSSLKNCSTNRRNRPSLLNQNDELAAPGNDKKYPASRVGTKQIETSGSQPLQTLQKLQQMLDETGYMTSKPRKSETGPQQFAQASTAVSVHEKTTSTSKNAFTDSRSLPNVVEHKVDVKAEALAISTAAASLRSTVSASQSDLNPLTTKSPVPEPTEKLWTSQDRSKYKRQQYLLRKARAEQKDLQHRNTRLSSEPNIPPPPPPRMTSTEPQHFSYYQQTNRYRQAPHFQPAVSEDEENAYTDDGLGYTLPNLPVYYSDNEGESEEVAEEFAKSTTIQELPWQQLPAESSSMQSTIGNPHSAVFRPPQYVRTLPHDYLSQQQPYIQQQNNHHHHQQQQQPYTGYNSNHHVPYTPHRYPYQYSTYGYGPPPQQGYTATQGAYKGLYGPQWVQSNHPNYGNYPGTHSSPPQHSQSHFESPPQILKEVPNTGNARMASSTINPSKAGHQLSALAMPKQSATVLTTSVGTHPMETSQLGFGTSQSLAEASARISFDAIQQISFMMMMTALLCYSAVSPRTLPLTEYNLRFYENIQSVSLSAVVPIISMVSVFDARENDVNRIVNTFFFSFTLGYTMAFAGEVVMATVVRLLTFFWFEPNIFSLTPMVPVPILPWVLRECKYRPKRITLLAADFGTSCVAAPFIEEYMKLKIVQWFVDLPRNFNWSTRISSRSKKRRRIAEAVVRGPAERDIVSANQYVTHMLAASLGMKLCDAGRRILMYTKVSNENKSFYAICRGIFPIHELGRPSCVEDAVASNHRTWDGEPPGNEAYLQMELGYALVGNATLTVECTRCVDPAAAFEEGIRQVDVGNNSCSSSWILH</sequence>